<name>A0A937K4H5_9CLOT</name>
<evidence type="ECO:0000313" key="2">
    <source>
        <dbReference type="EMBL" id="MBL4933341.1"/>
    </source>
</evidence>
<comment type="caution">
    <text evidence="2">The sequence shown here is derived from an EMBL/GenBank/DDBJ whole genome shotgun (WGS) entry which is preliminary data.</text>
</comment>
<sequence length="91" mass="10632">MRRIINILGFISAIVTTVVIVATFLTSYRFIYINEIFSGYYPIQLTIMVTMLIWAIRFWLNNSGKRKYIYTMICLMLSIVSFIFANSSIVK</sequence>
<dbReference type="EMBL" id="JAESWA010000024">
    <property type="protein sequence ID" value="MBL4933341.1"/>
    <property type="molecule type" value="Genomic_DNA"/>
</dbReference>
<reference evidence="2" key="1">
    <citation type="submission" date="2021-01" db="EMBL/GenBank/DDBJ databases">
        <title>Genome public.</title>
        <authorList>
            <person name="Liu C."/>
            <person name="Sun Q."/>
        </authorList>
    </citation>
    <scope>NUCLEOTIDE SEQUENCE</scope>
    <source>
        <strain evidence="2">YIM B02565</strain>
    </source>
</reference>
<keyword evidence="3" id="KW-1185">Reference proteome</keyword>
<evidence type="ECO:0000256" key="1">
    <source>
        <dbReference type="SAM" id="Phobius"/>
    </source>
</evidence>
<organism evidence="2 3">
    <name type="scientific">Clostridium paridis</name>
    <dbReference type="NCBI Taxonomy" id="2803863"/>
    <lineage>
        <taxon>Bacteria</taxon>
        <taxon>Bacillati</taxon>
        <taxon>Bacillota</taxon>
        <taxon>Clostridia</taxon>
        <taxon>Eubacteriales</taxon>
        <taxon>Clostridiaceae</taxon>
        <taxon>Clostridium</taxon>
    </lineage>
</organism>
<keyword evidence="1" id="KW-0812">Transmembrane</keyword>
<feature type="transmembrane region" description="Helical" evidence="1">
    <location>
        <begin position="37"/>
        <end position="56"/>
    </location>
</feature>
<dbReference type="RefSeq" id="WP_202768783.1">
    <property type="nucleotide sequence ID" value="NZ_JAESWA010000024.1"/>
</dbReference>
<proteinExistence type="predicted"/>
<dbReference type="AlphaFoldDB" id="A0A937K4H5"/>
<feature type="transmembrane region" description="Helical" evidence="1">
    <location>
        <begin position="68"/>
        <end position="89"/>
    </location>
</feature>
<evidence type="ECO:0000313" key="3">
    <source>
        <dbReference type="Proteomes" id="UP000623681"/>
    </source>
</evidence>
<gene>
    <name evidence="2" type="ORF">JK634_16220</name>
</gene>
<keyword evidence="1" id="KW-0472">Membrane</keyword>
<dbReference type="Proteomes" id="UP000623681">
    <property type="component" value="Unassembled WGS sequence"/>
</dbReference>
<accession>A0A937K4H5</accession>
<feature type="transmembrane region" description="Helical" evidence="1">
    <location>
        <begin position="7"/>
        <end position="31"/>
    </location>
</feature>
<keyword evidence="1" id="KW-1133">Transmembrane helix</keyword>
<protein>
    <submittedName>
        <fullName evidence="2">Uncharacterized protein</fullName>
    </submittedName>
</protein>